<protein>
    <submittedName>
        <fullName evidence="3">Uncharacterized protein</fullName>
    </submittedName>
</protein>
<gene>
    <name evidence="3" type="ORF">ACHAWU_007152</name>
</gene>
<evidence type="ECO:0000256" key="1">
    <source>
        <dbReference type="SAM" id="MobiDB-lite"/>
    </source>
</evidence>
<comment type="caution">
    <text evidence="3">The sequence shown here is derived from an EMBL/GenBank/DDBJ whole genome shotgun (WGS) entry which is preliminary data.</text>
</comment>
<proteinExistence type="predicted"/>
<dbReference type="Proteomes" id="UP001530293">
    <property type="component" value="Unassembled WGS sequence"/>
</dbReference>
<dbReference type="AlphaFoldDB" id="A0ABD3M293"/>
<feature type="region of interest" description="Disordered" evidence="1">
    <location>
        <begin position="59"/>
        <end position="90"/>
    </location>
</feature>
<sequence length="135" mass="13612">MKIAFLATLIGSAAAFAPSISRTACSPRPLLAAVTEGAAKSAAEDLELTLKVIMDNLQEDGSGIDDSEDDSPAAPAASPAAAAAPSSSGVKLWSVDYDAAARLAYEAAGSAGDFGAFKTKYLEETSAMVAKKGLL</sequence>
<dbReference type="EMBL" id="JALLBG020000312">
    <property type="protein sequence ID" value="KAL3756201.1"/>
    <property type="molecule type" value="Genomic_DNA"/>
</dbReference>
<keyword evidence="4" id="KW-1185">Reference proteome</keyword>
<feature type="chain" id="PRO_5044835869" evidence="2">
    <location>
        <begin position="16"/>
        <end position="135"/>
    </location>
</feature>
<feature type="compositionally biased region" description="Low complexity" evidence="1">
    <location>
        <begin position="72"/>
        <end position="88"/>
    </location>
</feature>
<feature type="signal peptide" evidence="2">
    <location>
        <begin position="1"/>
        <end position="15"/>
    </location>
</feature>
<evidence type="ECO:0000313" key="3">
    <source>
        <dbReference type="EMBL" id="KAL3756201.1"/>
    </source>
</evidence>
<evidence type="ECO:0000313" key="4">
    <source>
        <dbReference type="Proteomes" id="UP001530293"/>
    </source>
</evidence>
<name>A0ABD3M293_9STRA</name>
<reference evidence="3 4" key="1">
    <citation type="submission" date="2024-10" db="EMBL/GenBank/DDBJ databases">
        <title>Updated reference genomes for cyclostephanoid diatoms.</title>
        <authorList>
            <person name="Roberts W.R."/>
            <person name="Alverson A.J."/>
        </authorList>
    </citation>
    <scope>NUCLEOTIDE SEQUENCE [LARGE SCALE GENOMIC DNA]</scope>
    <source>
        <strain evidence="3 4">AJA232-27</strain>
    </source>
</reference>
<accession>A0ABD3M293</accession>
<evidence type="ECO:0000256" key="2">
    <source>
        <dbReference type="SAM" id="SignalP"/>
    </source>
</evidence>
<organism evidence="3 4">
    <name type="scientific">Discostella pseudostelligera</name>
    <dbReference type="NCBI Taxonomy" id="259834"/>
    <lineage>
        <taxon>Eukaryota</taxon>
        <taxon>Sar</taxon>
        <taxon>Stramenopiles</taxon>
        <taxon>Ochrophyta</taxon>
        <taxon>Bacillariophyta</taxon>
        <taxon>Coscinodiscophyceae</taxon>
        <taxon>Thalassiosirophycidae</taxon>
        <taxon>Stephanodiscales</taxon>
        <taxon>Stephanodiscaceae</taxon>
        <taxon>Discostella</taxon>
    </lineage>
</organism>
<keyword evidence="2" id="KW-0732">Signal</keyword>
<feature type="compositionally biased region" description="Acidic residues" evidence="1">
    <location>
        <begin position="62"/>
        <end position="71"/>
    </location>
</feature>